<accession>A0A7C3IXT8</accession>
<dbReference type="EMBL" id="DSKA01000122">
    <property type="protein sequence ID" value="HEE18234.1"/>
    <property type="molecule type" value="Genomic_DNA"/>
</dbReference>
<protein>
    <submittedName>
        <fullName evidence="4">Thioredoxin family protein</fullName>
    </submittedName>
</protein>
<dbReference type="InterPro" id="IPR036249">
    <property type="entry name" value="Thioredoxin-like_sf"/>
</dbReference>
<sequence>MPGIVCGTAVVVMEDFTATWCTYCPGAARGAEELKSRAFDSVAIIACYPFPQTPAPPPARRLPSSPSARRAIRR</sequence>
<name>A0A7C3IXT8_UNCW3</name>
<reference evidence="4" key="1">
    <citation type="journal article" date="2020" name="mSystems">
        <title>Genome- and Community-Level Interaction Insights into Carbon Utilization and Element Cycling Functions of Hydrothermarchaeota in Hydrothermal Sediment.</title>
        <authorList>
            <person name="Zhou Z."/>
            <person name="Liu Y."/>
            <person name="Xu W."/>
            <person name="Pan J."/>
            <person name="Luo Z.H."/>
            <person name="Li M."/>
        </authorList>
    </citation>
    <scope>NUCLEOTIDE SEQUENCE [LARGE SCALE GENOMIC DNA]</scope>
    <source>
        <strain evidence="3">SpSt-236</strain>
        <strain evidence="2">SpSt-265</strain>
        <strain evidence="4">SpSt-465</strain>
    </source>
</reference>
<evidence type="ECO:0000256" key="1">
    <source>
        <dbReference type="SAM" id="MobiDB-lite"/>
    </source>
</evidence>
<evidence type="ECO:0000313" key="3">
    <source>
        <dbReference type="EMBL" id="HEE18234.1"/>
    </source>
</evidence>
<dbReference type="EMBL" id="DSTU01000004">
    <property type="protein sequence ID" value="HFJ53799.1"/>
    <property type="molecule type" value="Genomic_DNA"/>
</dbReference>
<dbReference type="SUPFAM" id="SSF52833">
    <property type="entry name" value="Thioredoxin-like"/>
    <property type="match status" value="1"/>
</dbReference>
<evidence type="ECO:0000313" key="4">
    <source>
        <dbReference type="EMBL" id="HFJ53799.1"/>
    </source>
</evidence>
<dbReference type="AlphaFoldDB" id="A0A7C3IXT8"/>
<gene>
    <name evidence="3" type="ORF">ENP62_01610</name>
    <name evidence="2" type="ORF">ENP94_08185</name>
    <name evidence="4" type="ORF">ENS16_03830</name>
</gene>
<dbReference type="EMBL" id="DSLG01000008">
    <property type="protein sequence ID" value="HEA87961.1"/>
    <property type="molecule type" value="Genomic_DNA"/>
</dbReference>
<organism evidence="4">
    <name type="scientific">candidate division WOR-3 bacterium</name>
    <dbReference type="NCBI Taxonomy" id="2052148"/>
    <lineage>
        <taxon>Bacteria</taxon>
        <taxon>Bacteria division WOR-3</taxon>
    </lineage>
</organism>
<feature type="region of interest" description="Disordered" evidence="1">
    <location>
        <begin position="52"/>
        <end position="74"/>
    </location>
</feature>
<feature type="compositionally biased region" description="Low complexity" evidence="1">
    <location>
        <begin position="61"/>
        <end position="74"/>
    </location>
</feature>
<proteinExistence type="predicted"/>
<comment type="caution">
    <text evidence="4">The sequence shown here is derived from an EMBL/GenBank/DDBJ whole genome shotgun (WGS) entry which is preliminary data.</text>
</comment>
<evidence type="ECO:0000313" key="2">
    <source>
        <dbReference type="EMBL" id="HEA87961.1"/>
    </source>
</evidence>